<evidence type="ECO:0000313" key="1">
    <source>
        <dbReference type="Proteomes" id="UP000095287"/>
    </source>
</evidence>
<proteinExistence type="predicted"/>
<sequence>MRAGAIDGEKSGFAASNVWTSWDNVRVGKRVGKQLLGLWGVWKRGRNGRGHVIDVCERILNDEKHVPGTREGWSELWLLGFKPALFQCQTNQKDQTALRSMFFMTEADSIPSRASIWIDF</sequence>
<reference evidence="2" key="1">
    <citation type="submission" date="2016-11" db="UniProtKB">
        <authorList>
            <consortium name="WormBaseParasite"/>
        </authorList>
    </citation>
    <scope>IDENTIFICATION</scope>
</reference>
<dbReference type="AlphaFoldDB" id="A0A1I7YCQ6"/>
<dbReference type="Proteomes" id="UP000095287">
    <property type="component" value="Unplaced"/>
</dbReference>
<keyword evidence="1" id="KW-1185">Reference proteome</keyword>
<name>A0A1I7YCQ6_9BILA</name>
<protein>
    <submittedName>
        <fullName evidence="2">Ribonuclease H protein</fullName>
    </submittedName>
</protein>
<organism evidence="1 2">
    <name type="scientific">Steinernema glaseri</name>
    <dbReference type="NCBI Taxonomy" id="37863"/>
    <lineage>
        <taxon>Eukaryota</taxon>
        <taxon>Metazoa</taxon>
        <taxon>Ecdysozoa</taxon>
        <taxon>Nematoda</taxon>
        <taxon>Chromadorea</taxon>
        <taxon>Rhabditida</taxon>
        <taxon>Tylenchina</taxon>
        <taxon>Panagrolaimomorpha</taxon>
        <taxon>Strongyloidoidea</taxon>
        <taxon>Steinernematidae</taxon>
        <taxon>Steinernema</taxon>
    </lineage>
</organism>
<evidence type="ECO:0000313" key="2">
    <source>
        <dbReference type="WBParaSite" id="L893_g14965.t1"/>
    </source>
</evidence>
<dbReference type="WBParaSite" id="L893_g14965.t1">
    <property type="protein sequence ID" value="L893_g14965.t1"/>
    <property type="gene ID" value="L893_g14965"/>
</dbReference>
<accession>A0A1I7YCQ6</accession>